<dbReference type="Gene3D" id="1.20.1050.10">
    <property type="match status" value="1"/>
</dbReference>
<dbReference type="PANTHER" id="PTHR44051">
    <property type="entry name" value="GLUTATHIONE S-TRANSFERASE-RELATED"/>
    <property type="match status" value="1"/>
</dbReference>
<sequence length="279" mass="30943">MATSPTYVPPKVWQPASSGGAFANINRPIAGPTHEKALPVGKHPLQLYSLATPNGVKVTIMLEELLALGHTGAEYDAWLIKIGDGDQFSSGFVDVNPNSKIPALLDQSGEKPIRVFESGSILVYLAEKFGALLPNDLATRTETLNWLFWQMGSAPYVGGGFGHFYAYAPEKFEYPINRFTMETKRQLDVLNRQLAENRYLAGSSYTIADIAVWPWYGGLVQNALYSAGEFLSVHEYTHVKRWADEIAARPAVIRGRKVNRTWGEESEQVAERHQASDLD</sequence>
<protein>
    <submittedName>
        <fullName evidence="3">Glutathione S-transferase</fullName>
    </submittedName>
    <submittedName>
        <fullName evidence="4">Glutathione-dependent disulfide-bond oxidoreductase</fullName>
    </submittedName>
</protein>
<dbReference type="CDD" id="cd03048">
    <property type="entry name" value="GST_N_Ure2p_like"/>
    <property type="match status" value="1"/>
</dbReference>
<evidence type="ECO:0000313" key="5">
    <source>
        <dbReference type="Proteomes" id="UP000008044"/>
    </source>
</evidence>
<dbReference type="EMBL" id="WABS01000002">
    <property type="protein sequence ID" value="MBI0553162.1"/>
    <property type="molecule type" value="Genomic_DNA"/>
</dbReference>
<dbReference type="eggNOG" id="COG0625">
    <property type="taxonomic scope" value="Bacteria"/>
</dbReference>
<dbReference type="STRING" id="1905730.W5S_1755"/>
<dbReference type="SFLD" id="SFLDS00019">
    <property type="entry name" value="Glutathione_Transferase_(cytos"/>
    <property type="match status" value="1"/>
</dbReference>
<dbReference type="KEGG" id="ppar:A8F97_09620"/>
<dbReference type="Proteomes" id="UP001194579">
    <property type="component" value="Unassembled WGS sequence"/>
</dbReference>
<dbReference type="CDD" id="cd10292">
    <property type="entry name" value="GST_C_YghU_like"/>
    <property type="match status" value="1"/>
</dbReference>
<evidence type="ECO:0000259" key="2">
    <source>
        <dbReference type="PROSITE" id="PS50405"/>
    </source>
</evidence>
<evidence type="ECO:0000259" key="1">
    <source>
        <dbReference type="PROSITE" id="PS50404"/>
    </source>
</evidence>
<dbReference type="PROSITE" id="PS50404">
    <property type="entry name" value="GST_NTER"/>
    <property type="match status" value="1"/>
</dbReference>
<dbReference type="SFLD" id="SFLDG00358">
    <property type="entry name" value="Main_(cytGST)"/>
    <property type="match status" value="1"/>
</dbReference>
<proteinExistence type="predicted"/>
<dbReference type="InterPro" id="IPR036282">
    <property type="entry name" value="Glutathione-S-Trfase_C_sf"/>
</dbReference>
<dbReference type="SUPFAM" id="SSF47616">
    <property type="entry name" value="GST C-terminal domain-like"/>
    <property type="match status" value="1"/>
</dbReference>
<feature type="domain" description="GST N-terminal" evidence="1">
    <location>
        <begin position="46"/>
        <end position="133"/>
    </location>
</feature>
<dbReference type="InterPro" id="IPR036249">
    <property type="entry name" value="Thioredoxin-like_sf"/>
</dbReference>
<dbReference type="Gene3D" id="3.40.30.10">
    <property type="entry name" value="Glutaredoxin"/>
    <property type="match status" value="1"/>
</dbReference>
<dbReference type="PROSITE" id="PS50405">
    <property type="entry name" value="GST_CTER"/>
    <property type="match status" value="1"/>
</dbReference>
<reference evidence="3" key="2">
    <citation type="submission" date="2012-03" db="EMBL/GenBank/DDBJ databases">
        <authorList>
            <person name="Koskinen P."/>
            <person name="Laine P."/>
            <person name="Niemi O."/>
            <person name="Nykyri J."/>
            <person name="Harjunpaa H."/>
            <person name="Auvinen P."/>
            <person name="Paulin L."/>
            <person name="Pirhonen M."/>
            <person name="Palva T."/>
            <person name="Holm L."/>
        </authorList>
    </citation>
    <scope>NUCLEOTIDE SEQUENCE</scope>
    <source>
        <strain evidence="3">SCC3193</strain>
    </source>
</reference>
<dbReference type="KEGG" id="pec:W5S_1755"/>
<dbReference type="SFLD" id="SFLDG01151">
    <property type="entry name" value="Main.2:_Nu-like"/>
    <property type="match status" value="1"/>
</dbReference>
<gene>
    <name evidence="4" type="primary">yghU</name>
    <name evidence="3" type="ordered locus">W5S_1755</name>
    <name evidence="4" type="ORF">F6Q06_01455</name>
</gene>
<keyword evidence="6" id="KW-1185">Reference proteome</keyword>
<dbReference type="HOGENOM" id="CLU_011226_14_4_6"/>
<dbReference type="Pfam" id="PF02798">
    <property type="entry name" value="GST_N"/>
    <property type="match status" value="1"/>
</dbReference>
<dbReference type="NCBIfam" id="NF008731">
    <property type="entry name" value="PRK11752.1"/>
    <property type="match status" value="1"/>
</dbReference>
<dbReference type="EMBL" id="CP003415">
    <property type="protein sequence ID" value="AFI89846.1"/>
    <property type="molecule type" value="Genomic_DNA"/>
</dbReference>
<accession>A0A0H3I7E2</accession>
<dbReference type="PATRIC" id="fig|1166016.3.peg.1762"/>
<dbReference type="PANTHER" id="PTHR44051:SF22">
    <property type="entry name" value="DISULFIDE-BOND OXIDOREDUCTASE YGHU"/>
    <property type="match status" value="1"/>
</dbReference>
<evidence type="ECO:0000313" key="3">
    <source>
        <dbReference type="EMBL" id="AFI89846.1"/>
    </source>
</evidence>
<evidence type="ECO:0000313" key="4">
    <source>
        <dbReference type="EMBL" id="MBI0553162.1"/>
    </source>
</evidence>
<dbReference type="InterPro" id="IPR004045">
    <property type="entry name" value="Glutathione_S-Trfase_N"/>
</dbReference>
<dbReference type="GeneID" id="45849719"/>
<organism evidence="3 5">
    <name type="scientific">Pectobacterium parmentieri</name>
    <dbReference type="NCBI Taxonomy" id="1905730"/>
    <lineage>
        <taxon>Bacteria</taxon>
        <taxon>Pseudomonadati</taxon>
        <taxon>Pseudomonadota</taxon>
        <taxon>Gammaproteobacteria</taxon>
        <taxon>Enterobacterales</taxon>
        <taxon>Pectobacteriaceae</taxon>
        <taxon>Pectobacterium</taxon>
    </lineage>
</organism>
<dbReference type="InterPro" id="IPR010987">
    <property type="entry name" value="Glutathione-S-Trfase_C-like"/>
</dbReference>
<dbReference type="RefSeq" id="WP_014699500.1">
    <property type="nucleotide sequence ID" value="NC_017845.1"/>
</dbReference>
<reference evidence="4" key="4">
    <citation type="submission" date="2024-05" db="EMBL/GenBank/DDBJ databases">
        <title>Identification of Pectobacterium versatile causing blackleg of potato from New York State with a whole genome sequencing approach.</title>
        <authorList>
            <person name="Ma X."/>
            <person name="Swingle B."/>
        </authorList>
    </citation>
    <scope>NUCLEOTIDE SEQUENCE</scope>
    <source>
        <strain evidence="4">NY1588A</strain>
    </source>
</reference>
<dbReference type="SUPFAM" id="SSF52833">
    <property type="entry name" value="Thioredoxin-like"/>
    <property type="match status" value="1"/>
</dbReference>
<dbReference type="Proteomes" id="UP000008044">
    <property type="component" value="Chromosome"/>
</dbReference>
<dbReference type="Pfam" id="PF13410">
    <property type="entry name" value="GST_C_2"/>
    <property type="match status" value="1"/>
</dbReference>
<reference evidence="3 5" key="1">
    <citation type="journal article" date="2012" name="J. Bacteriol.">
        <title>Genome sequence of Pectobacterium sp. strain SCC3193.</title>
        <authorList>
            <person name="Koskinen J.P."/>
            <person name="Laine P."/>
            <person name="Niemi O."/>
            <person name="Nykyri J."/>
            <person name="Harjunpaa H."/>
            <person name="Auvinen P."/>
            <person name="Paulin L."/>
            <person name="Pirhonen M."/>
            <person name="Palva T."/>
            <person name="Holm L."/>
        </authorList>
    </citation>
    <scope>NUCLEOTIDE SEQUENCE [LARGE SCALE GENOMIC DNA]</scope>
    <source>
        <strain evidence="3 5">SCC3193</strain>
    </source>
</reference>
<reference evidence="6" key="3">
    <citation type="submission" date="2023-07" db="EMBL/GenBank/DDBJ databases">
        <title>Identification of Pectobacterium versatile causing blackleg of potato from New York State with a whole genome sequencing approach.</title>
        <authorList>
            <person name="Ma X."/>
            <person name="Swingle B."/>
        </authorList>
    </citation>
    <scope>NUCLEOTIDE SEQUENCE [LARGE SCALE GENOMIC DNA]</scope>
    <source>
        <strain evidence="6">NY1588A</strain>
    </source>
</reference>
<dbReference type="InterPro" id="IPR040079">
    <property type="entry name" value="Glutathione_S-Trfase"/>
</dbReference>
<name>A0A0H3I7E2_PECPM</name>
<dbReference type="AlphaFoldDB" id="A0A0H3I7E2"/>
<feature type="domain" description="GST C-terminal" evidence="2">
    <location>
        <begin position="136"/>
        <end position="278"/>
    </location>
</feature>
<evidence type="ECO:0000313" key="6">
    <source>
        <dbReference type="Proteomes" id="UP001194579"/>
    </source>
</evidence>
<dbReference type="OrthoDB" id="9803562at2"/>